<keyword evidence="3" id="KW-0378">Hydrolase</keyword>
<keyword evidence="1" id="KW-0472">Membrane</keyword>
<evidence type="ECO:0000313" key="4">
    <source>
        <dbReference type="Proteomes" id="UP001595956"/>
    </source>
</evidence>
<feature type="domain" description="SGNH hydrolase-type esterase" evidence="2">
    <location>
        <begin position="72"/>
        <end position="223"/>
    </location>
</feature>
<dbReference type="Pfam" id="PF13472">
    <property type="entry name" value="Lipase_GDSL_2"/>
    <property type="match status" value="1"/>
</dbReference>
<dbReference type="EMBL" id="JBHSMD010000004">
    <property type="protein sequence ID" value="MFC5494158.1"/>
    <property type="molecule type" value="Genomic_DNA"/>
</dbReference>
<dbReference type="PANTHER" id="PTHR30383:SF29">
    <property type="entry name" value="SGNH HYDROLASE-TYPE ESTERASE DOMAIN-CONTAINING PROTEIN"/>
    <property type="match status" value="1"/>
</dbReference>
<evidence type="ECO:0000313" key="3">
    <source>
        <dbReference type="EMBL" id="MFC5494158.1"/>
    </source>
</evidence>
<protein>
    <submittedName>
        <fullName evidence="3">SGNH/GDSL hydrolase family protein</fullName>
    </submittedName>
</protein>
<keyword evidence="1" id="KW-0812">Transmembrane</keyword>
<keyword evidence="4" id="KW-1185">Reference proteome</keyword>
<keyword evidence="1" id="KW-1133">Transmembrane helix</keyword>
<dbReference type="InterPro" id="IPR013830">
    <property type="entry name" value="SGNH_hydro"/>
</dbReference>
<dbReference type="InterPro" id="IPR036514">
    <property type="entry name" value="SGNH_hydro_sf"/>
</dbReference>
<proteinExistence type="predicted"/>
<comment type="caution">
    <text evidence="3">The sequence shown here is derived from an EMBL/GenBank/DDBJ whole genome shotgun (WGS) entry which is preliminary data.</text>
</comment>
<reference evidence="4" key="1">
    <citation type="journal article" date="2019" name="Int. J. Syst. Evol. Microbiol.">
        <title>The Global Catalogue of Microorganisms (GCM) 10K type strain sequencing project: providing services to taxonomists for standard genome sequencing and annotation.</title>
        <authorList>
            <consortium name="The Broad Institute Genomics Platform"/>
            <consortium name="The Broad Institute Genome Sequencing Center for Infectious Disease"/>
            <person name="Wu L."/>
            <person name="Ma J."/>
        </authorList>
    </citation>
    <scope>NUCLEOTIDE SEQUENCE [LARGE SCALE GENOMIC DNA]</scope>
    <source>
        <strain evidence="4">KACC 13778</strain>
    </source>
</reference>
<accession>A0ABW0N370</accession>
<organism evidence="3 4">
    <name type="scientific">Nocardioides caricicola</name>
    <dbReference type="NCBI Taxonomy" id="634770"/>
    <lineage>
        <taxon>Bacteria</taxon>
        <taxon>Bacillati</taxon>
        <taxon>Actinomycetota</taxon>
        <taxon>Actinomycetes</taxon>
        <taxon>Propionibacteriales</taxon>
        <taxon>Nocardioidaceae</taxon>
        <taxon>Nocardioides</taxon>
    </lineage>
</organism>
<evidence type="ECO:0000256" key="1">
    <source>
        <dbReference type="SAM" id="Phobius"/>
    </source>
</evidence>
<evidence type="ECO:0000259" key="2">
    <source>
        <dbReference type="Pfam" id="PF13472"/>
    </source>
</evidence>
<dbReference type="InterPro" id="IPR051532">
    <property type="entry name" value="Ester_Hydrolysis_Enzymes"/>
</dbReference>
<dbReference type="PANTHER" id="PTHR30383">
    <property type="entry name" value="THIOESTERASE 1/PROTEASE 1/LYSOPHOSPHOLIPASE L1"/>
    <property type="match status" value="1"/>
</dbReference>
<dbReference type="Gene3D" id="3.40.50.1110">
    <property type="entry name" value="SGNH hydrolase"/>
    <property type="match status" value="1"/>
</dbReference>
<gene>
    <name evidence="3" type="ORF">ACFPKY_13655</name>
</gene>
<dbReference type="Proteomes" id="UP001595956">
    <property type="component" value="Unassembled WGS sequence"/>
</dbReference>
<dbReference type="SUPFAM" id="SSF52266">
    <property type="entry name" value="SGNH hydrolase"/>
    <property type="match status" value="1"/>
</dbReference>
<sequence length="239" mass="24824">MVHRGVASPGSQASVRRRTVVLGALLAFLIASLLVVHVASRAGAGVDRCDRFASDSRDRAATDTGSGARVVVIGDSWSAGLGLDRIADSWPSRLDGRVHVAGFSGSGFSAGAGACRQVSFAVRAPAALRGGADLVVVEGGLNDFDEPAADISAGFADLMQSLQGERVVVVGPAAAPARADRVPRVDELLAALAEEYGVPYVRTSGLALPYLDDRLHLTPEGHEQFGDFVAQQIRDLPAL</sequence>
<name>A0ABW0N370_9ACTN</name>
<dbReference type="RefSeq" id="WP_345179875.1">
    <property type="nucleotide sequence ID" value="NZ_BAABFQ010000007.1"/>
</dbReference>
<feature type="transmembrane region" description="Helical" evidence="1">
    <location>
        <begin position="20"/>
        <end position="39"/>
    </location>
</feature>
<dbReference type="GO" id="GO:0016787">
    <property type="term" value="F:hydrolase activity"/>
    <property type="evidence" value="ECO:0007669"/>
    <property type="project" value="UniProtKB-KW"/>
</dbReference>